<dbReference type="InterPro" id="IPR035979">
    <property type="entry name" value="RBD_domain_sf"/>
</dbReference>
<dbReference type="GO" id="GO:0005737">
    <property type="term" value="C:cytoplasm"/>
    <property type="evidence" value="ECO:0007669"/>
    <property type="project" value="TreeGrafter"/>
</dbReference>
<evidence type="ECO:0000313" key="2">
    <source>
        <dbReference type="EnsemblMetazoa" id="G18590.6:cds"/>
    </source>
</evidence>
<organism evidence="2 3">
    <name type="scientific">Magallana gigas</name>
    <name type="common">Pacific oyster</name>
    <name type="synonym">Crassostrea gigas</name>
    <dbReference type="NCBI Taxonomy" id="29159"/>
    <lineage>
        <taxon>Eukaryota</taxon>
        <taxon>Metazoa</taxon>
        <taxon>Spiralia</taxon>
        <taxon>Lophotrochozoa</taxon>
        <taxon>Mollusca</taxon>
        <taxon>Bivalvia</taxon>
        <taxon>Autobranchia</taxon>
        <taxon>Pteriomorphia</taxon>
        <taxon>Ostreida</taxon>
        <taxon>Ostreoidea</taxon>
        <taxon>Ostreidae</taxon>
        <taxon>Magallana</taxon>
    </lineage>
</organism>
<dbReference type="FunFam" id="3.30.70.330:FF:000092">
    <property type="entry name" value="Calcipressin-2 isoform 2"/>
    <property type="match status" value="1"/>
</dbReference>
<dbReference type="GO" id="GO:0003676">
    <property type="term" value="F:nucleic acid binding"/>
    <property type="evidence" value="ECO:0007669"/>
    <property type="project" value="InterPro"/>
</dbReference>
<sequence length="223" mass="25306">MADVDDAEDINAVLNDDNLSSPSHNEPGTDARENMYFHDLPDALIVTNIDECIFDDVKCKVEFESLFRKYDETASFLYLRSFRRARVNFSTPEMAATARIHLHELELYGKRVKCYFAQPKDEESENKDPHLHPPPLEKQFLISPPASPPVGWEQTHEAEPIINYDLISAVANLAPGMSHEIHPPSDKHPAIVVHICEDPPLRCNGEKPKIIQTRRPDVSERGT</sequence>
<dbReference type="PANTHER" id="PTHR10300:SF14">
    <property type="entry name" value="PROTEIN SARAH"/>
    <property type="match status" value="1"/>
</dbReference>
<dbReference type="AlphaFoldDB" id="A0A8W8JCX5"/>
<dbReference type="InterPro" id="IPR012677">
    <property type="entry name" value="Nucleotide-bd_a/b_plait_sf"/>
</dbReference>
<dbReference type="Pfam" id="PF04847">
    <property type="entry name" value="Calcipressin"/>
    <property type="match status" value="1"/>
</dbReference>
<dbReference type="InterPro" id="IPR006931">
    <property type="entry name" value="Calcipressin"/>
</dbReference>
<dbReference type="GO" id="GO:0005634">
    <property type="term" value="C:nucleus"/>
    <property type="evidence" value="ECO:0007669"/>
    <property type="project" value="TreeGrafter"/>
</dbReference>
<evidence type="ECO:0000313" key="3">
    <source>
        <dbReference type="Proteomes" id="UP000005408"/>
    </source>
</evidence>
<dbReference type="Gene3D" id="3.30.70.330">
    <property type="match status" value="1"/>
</dbReference>
<dbReference type="CDD" id="cd12434">
    <property type="entry name" value="RRM_RCAN_like"/>
    <property type="match status" value="1"/>
</dbReference>
<accession>A0A8W8JCX5</accession>
<dbReference type="SUPFAM" id="SSF54928">
    <property type="entry name" value="RNA-binding domain, RBD"/>
    <property type="match status" value="1"/>
</dbReference>
<dbReference type="OMA" id="RIMQTRC"/>
<evidence type="ECO:0008006" key="4">
    <source>
        <dbReference type="Google" id="ProtNLM"/>
    </source>
</evidence>
<dbReference type="OrthoDB" id="17212at2759"/>
<evidence type="ECO:0000256" key="1">
    <source>
        <dbReference type="ARBA" id="ARBA00008209"/>
    </source>
</evidence>
<dbReference type="GO" id="GO:0008597">
    <property type="term" value="F:calcium-dependent protein serine/threonine phosphatase regulator activity"/>
    <property type="evidence" value="ECO:0007669"/>
    <property type="project" value="TreeGrafter"/>
</dbReference>
<reference evidence="2" key="1">
    <citation type="submission" date="2022-08" db="UniProtKB">
        <authorList>
            <consortium name="EnsemblMetazoa"/>
        </authorList>
    </citation>
    <scope>IDENTIFICATION</scope>
    <source>
        <strain evidence="2">05x7-T-G4-1.051#20</strain>
    </source>
</reference>
<dbReference type="EnsemblMetazoa" id="G18590.3">
    <property type="protein sequence ID" value="G18590.3:cds"/>
    <property type="gene ID" value="G18590"/>
</dbReference>
<proteinExistence type="inferred from homology"/>
<comment type="similarity">
    <text evidence="1">Belongs to the RCAN family.</text>
</comment>
<protein>
    <recommendedName>
        <fullName evidence="4">Calcipressin-2</fullName>
    </recommendedName>
</protein>
<dbReference type="EnsemblMetazoa" id="G18590.7">
    <property type="protein sequence ID" value="G18590.7:cds"/>
    <property type="gene ID" value="G18590"/>
</dbReference>
<dbReference type="EnsemblMetazoa" id="G18590.6">
    <property type="protein sequence ID" value="G18590.6:cds"/>
    <property type="gene ID" value="G18590"/>
</dbReference>
<dbReference type="Proteomes" id="UP000005408">
    <property type="component" value="Unassembled WGS sequence"/>
</dbReference>
<dbReference type="EnsemblMetazoa" id="G18590.4">
    <property type="protein sequence ID" value="G18590.4:cds"/>
    <property type="gene ID" value="G18590"/>
</dbReference>
<keyword evidence="3" id="KW-1185">Reference proteome</keyword>
<dbReference type="PANTHER" id="PTHR10300">
    <property type="entry name" value="CALCIPRESSIN"/>
    <property type="match status" value="1"/>
</dbReference>
<dbReference type="GO" id="GO:0019722">
    <property type="term" value="P:calcium-mediated signaling"/>
    <property type="evidence" value="ECO:0007669"/>
    <property type="project" value="InterPro"/>
</dbReference>
<name>A0A8W8JCX5_MAGGI</name>